<accession>A0A150QPD1</accession>
<dbReference type="AlphaFoldDB" id="A0A150QPD1"/>
<organism evidence="1 2">
    <name type="scientific">Sorangium cellulosum</name>
    <name type="common">Polyangium cellulosum</name>
    <dbReference type="NCBI Taxonomy" id="56"/>
    <lineage>
        <taxon>Bacteria</taxon>
        <taxon>Pseudomonadati</taxon>
        <taxon>Myxococcota</taxon>
        <taxon>Polyangia</taxon>
        <taxon>Polyangiales</taxon>
        <taxon>Polyangiaceae</taxon>
        <taxon>Sorangium</taxon>
    </lineage>
</organism>
<dbReference type="EMBL" id="JEMA01000444">
    <property type="protein sequence ID" value="KYF69841.1"/>
    <property type="molecule type" value="Genomic_DNA"/>
</dbReference>
<protein>
    <submittedName>
        <fullName evidence="1">Uncharacterized protein</fullName>
    </submittedName>
</protein>
<sequence>MKVRIIVSYVPRYCRGHRFHFVPPVTGIHLAAITPPEHEVELFHEQVRPVPVDAAPDNGGHCFHAGAGANS</sequence>
<comment type="caution">
    <text evidence="1">The sequence shown here is derived from an EMBL/GenBank/DDBJ whole genome shotgun (WGS) entry which is preliminary data.</text>
</comment>
<name>A0A150QPD1_SORCE</name>
<evidence type="ECO:0000313" key="2">
    <source>
        <dbReference type="Proteomes" id="UP000075260"/>
    </source>
</evidence>
<dbReference type="RefSeq" id="WP_061608057.1">
    <property type="nucleotide sequence ID" value="NZ_JEMA01000444.1"/>
</dbReference>
<reference evidence="1 2" key="1">
    <citation type="submission" date="2014-02" db="EMBL/GenBank/DDBJ databases">
        <title>The small core and large imbalanced accessory genome model reveals a collaborative survival strategy of Sorangium cellulosum strains in nature.</title>
        <authorList>
            <person name="Han K."/>
            <person name="Peng R."/>
            <person name="Blom J."/>
            <person name="Li Y.-Z."/>
        </authorList>
    </citation>
    <scope>NUCLEOTIDE SEQUENCE [LARGE SCALE GENOMIC DNA]</scope>
    <source>
        <strain evidence="1 2">So0008-312</strain>
    </source>
</reference>
<proteinExistence type="predicted"/>
<evidence type="ECO:0000313" key="1">
    <source>
        <dbReference type="EMBL" id="KYF69841.1"/>
    </source>
</evidence>
<dbReference type="Proteomes" id="UP000075260">
    <property type="component" value="Unassembled WGS sequence"/>
</dbReference>
<gene>
    <name evidence="1" type="ORF">BE15_23805</name>
</gene>